<evidence type="ECO:0000313" key="2">
    <source>
        <dbReference type="Proteomes" id="UP000823775"/>
    </source>
</evidence>
<keyword evidence="2" id="KW-1185">Reference proteome</keyword>
<evidence type="ECO:0000313" key="1">
    <source>
        <dbReference type="EMBL" id="MCD7451787.1"/>
    </source>
</evidence>
<gene>
    <name evidence="1" type="ORF">HAX54_013436</name>
</gene>
<dbReference type="PANTHER" id="PTHR13273:SF14">
    <property type="entry name" value="ANAMORSIN"/>
    <property type="match status" value="1"/>
</dbReference>
<dbReference type="PANTHER" id="PTHR13273">
    <property type="entry name" value="ANAMORSIN"/>
    <property type="match status" value="1"/>
</dbReference>
<dbReference type="Gene3D" id="3.40.50.150">
    <property type="entry name" value="Vaccinia Virus protein VP39"/>
    <property type="match status" value="1"/>
</dbReference>
<dbReference type="Proteomes" id="UP000823775">
    <property type="component" value="Unassembled WGS sequence"/>
</dbReference>
<proteinExistence type="predicted"/>
<dbReference type="InterPro" id="IPR029063">
    <property type="entry name" value="SAM-dependent_MTases_sf"/>
</dbReference>
<name>A0ABS8RYE0_DATST</name>
<protein>
    <recommendedName>
        <fullName evidence="3">Anamorsin homolog</fullName>
    </recommendedName>
</protein>
<dbReference type="InterPro" id="IPR007785">
    <property type="entry name" value="Anamorsin"/>
</dbReference>
<sequence length="191" mass="20759">MDGQVGDGSLLVLVEDVMYLEGLAVFALEHAYALKRSKDQVEHFVSVIGDGTSFIAANKDTCVLFALGLLFKKVAMKVSFEFPSDKLCVDISKVLKPGGTVLLSLISQSVLKASELSLRHKSDIFFTENLYGAELTSPSELQAIPTHEQITAKKPSWKVGASFSIKKVTKSLPKVQIDDDSGLSLMRIASH</sequence>
<organism evidence="1 2">
    <name type="scientific">Datura stramonium</name>
    <name type="common">Jimsonweed</name>
    <name type="synonym">Common thornapple</name>
    <dbReference type="NCBI Taxonomy" id="4076"/>
    <lineage>
        <taxon>Eukaryota</taxon>
        <taxon>Viridiplantae</taxon>
        <taxon>Streptophyta</taxon>
        <taxon>Embryophyta</taxon>
        <taxon>Tracheophyta</taxon>
        <taxon>Spermatophyta</taxon>
        <taxon>Magnoliopsida</taxon>
        <taxon>eudicotyledons</taxon>
        <taxon>Gunneridae</taxon>
        <taxon>Pentapetalae</taxon>
        <taxon>asterids</taxon>
        <taxon>lamiids</taxon>
        <taxon>Solanales</taxon>
        <taxon>Solanaceae</taxon>
        <taxon>Solanoideae</taxon>
        <taxon>Datureae</taxon>
        <taxon>Datura</taxon>
    </lineage>
</organism>
<reference evidence="1 2" key="1">
    <citation type="journal article" date="2021" name="BMC Genomics">
        <title>Datura genome reveals duplications of psychoactive alkaloid biosynthetic genes and high mutation rate following tissue culture.</title>
        <authorList>
            <person name="Rajewski A."/>
            <person name="Carter-House D."/>
            <person name="Stajich J."/>
            <person name="Litt A."/>
        </authorList>
    </citation>
    <scope>NUCLEOTIDE SEQUENCE [LARGE SCALE GENOMIC DNA]</scope>
    <source>
        <strain evidence="1">AR-01</strain>
    </source>
</reference>
<accession>A0ABS8RYE0</accession>
<dbReference type="EMBL" id="JACEIK010000181">
    <property type="protein sequence ID" value="MCD7451787.1"/>
    <property type="molecule type" value="Genomic_DNA"/>
</dbReference>
<evidence type="ECO:0008006" key="3">
    <source>
        <dbReference type="Google" id="ProtNLM"/>
    </source>
</evidence>
<comment type="caution">
    <text evidence="1">The sequence shown here is derived from an EMBL/GenBank/DDBJ whole genome shotgun (WGS) entry which is preliminary data.</text>
</comment>